<dbReference type="STRING" id="1603886.GCA_001895165_01698"/>
<dbReference type="AlphaFoldDB" id="A0A261FSQ7"/>
<proteinExistence type="predicted"/>
<reference evidence="3 4" key="1">
    <citation type="journal article" date="2017" name="BMC Genomics">
        <title>Comparative genomic and phylogenomic analyses of the Bifidobacteriaceae family.</title>
        <authorList>
            <person name="Lugli G.A."/>
            <person name="Milani C."/>
            <person name="Turroni F."/>
            <person name="Duranti S."/>
            <person name="Mancabelli L."/>
            <person name="Mangifesta M."/>
            <person name="Ferrario C."/>
            <person name="Modesto M."/>
            <person name="Mattarelli P."/>
            <person name="Jiri K."/>
            <person name="van Sinderen D."/>
            <person name="Ventura M."/>
        </authorList>
    </citation>
    <scope>NUCLEOTIDE SEQUENCE [LARGE SCALE GENOMIC DNA]</scope>
    <source>
        <strain evidence="3 4">DSM 28807</strain>
    </source>
</reference>
<accession>A0A261FSQ7</accession>
<organism evidence="3 4">
    <name type="scientific">Bifidobacterium lemurum</name>
    <dbReference type="NCBI Taxonomy" id="1603886"/>
    <lineage>
        <taxon>Bacteria</taxon>
        <taxon>Bacillati</taxon>
        <taxon>Actinomycetota</taxon>
        <taxon>Actinomycetes</taxon>
        <taxon>Bifidobacteriales</taxon>
        <taxon>Bifidobacteriaceae</taxon>
        <taxon>Bifidobacterium</taxon>
    </lineage>
</organism>
<dbReference type="Pfam" id="PF10128">
    <property type="entry name" value="OpcA_G6PD_assem"/>
    <property type="match status" value="1"/>
</dbReference>
<name>A0A261FSQ7_9BIFI</name>
<dbReference type="InterPro" id="IPR046802">
    <property type="entry name" value="OpcA_G6PD_C"/>
</dbReference>
<comment type="caution">
    <text evidence="3">The sequence shown here is derived from an EMBL/GenBank/DDBJ whole genome shotgun (WGS) entry which is preliminary data.</text>
</comment>
<dbReference type="OrthoDB" id="128564at2"/>
<dbReference type="EMBL" id="MWWX01000005">
    <property type="protein sequence ID" value="OZG62240.1"/>
    <property type="molecule type" value="Genomic_DNA"/>
</dbReference>
<dbReference type="InterPro" id="IPR046801">
    <property type="entry name" value="OpcA_G6PD_N"/>
</dbReference>
<dbReference type="PANTHER" id="PTHR38658:SF1">
    <property type="entry name" value="OXPP CYCLE PROTEIN OPCA-RELATED"/>
    <property type="match status" value="1"/>
</dbReference>
<evidence type="ECO:0000259" key="1">
    <source>
        <dbReference type="Pfam" id="PF10128"/>
    </source>
</evidence>
<protein>
    <submittedName>
        <fullName evidence="3">OpcA protein</fullName>
    </submittedName>
</protein>
<dbReference type="RefSeq" id="WP_072726525.1">
    <property type="nucleotide sequence ID" value="NZ_BDIS01000024.1"/>
</dbReference>
<evidence type="ECO:0000259" key="2">
    <source>
        <dbReference type="Pfam" id="PF20171"/>
    </source>
</evidence>
<evidence type="ECO:0000313" key="3">
    <source>
        <dbReference type="EMBL" id="OZG62240.1"/>
    </source>
</evidence>
<dbReference type="Proteomes" id="UP000216352">
    <property type="component" value="Unassembled WGS sequence"/>
</dbReference>
<feature type="domain" description="Glucose-6-phosphate dehydrogenase assembly protein OpcA C-terminal" evidence="2">
    <location>
        <begin position="211"/>
        <end position="342"/>
    </location>
</feature>
<gene>
    <name evidence="3" type="ORF">BLEM_0786</name>
</gene>
<evidence type="ECO:0000313" key="4">
    <source>
        <dbReference type="Proteomes" id="UP000216352"/>
    </source>
</evidence>
<dbReference type="PANTHER" id="PTHR38658">
    <property type="entry name" value="OXPP CYCLE PROTEIN OPCA-RELATED"/>
    <property type="match status" value="1"/>
</dbReference>
<feature type="domain" description="Glucose-6-phosphate dehydrogenase assembly protein OpcA N-terminal" evidence="1">
    <location>
        <begin position="51"/>
        <end position="204"/>
    </location>
</feature>
<keyword evidence="4" id="KW-1185">Reference proteome</keyword>
<dbReference type="Pfam" id="PF20171">
    <property type="entry name" value="OpcA_G6PD_C"/>
    <property type="match status" value="1"/>
</dbReference>
<dbReference type="InterPro" id="IPR004555">
    <property type="entry name" value="G6PDH_assembly_OpcA"/>
</dbReference>
<sequence length="353" mass="38211">MIIELNNTRTREIAAKIDELHEERGEAALGRVLTLLIATDEGELEHALELANNASREHPCRVIAVVPHAGKARAAAKAESEAVADGRAAQGARTGKTQVFVDTQGGMAADAASESGRSNLDAEIRFGADAGAGEIIVLRPRGGLVHHPDTLVIPLLVPDAPVVAWWPTEAPANPKTDLLGAMARRRITDAKRSSNPARTIEDLRRNWSSQNIDMSWTRLTVWRAMIATMLDQPPHLPIISAKVSGPKDFISMTMLAAWLRLKLGVSVTIEDVPGSDAVTGVYLTRADGVLSLERPSVEEGVATISTPGQTPQTISVPARTLEECLSEELRRLDPDEVYAEVLTRGWDLIHPQR</sequence>